<reference evidence="3 4" key="1">
    <citation type="submission" date="2021-07" db="EMBL/GenBank/DDBJ databases">
        <authorList>
            <person name="Palmer J.M."/>
        </authorList>
    </citation>
    <scope>NUCLEOTIDE SEQUENCE [LARGE SCALE GENOMIC DNA]</scope>
    <source>
        <strain evidence="3 4">AT_MEX2019</strain>
        <tissue evidence="3">Muscle</tissue>
    </source>
</reference>
<dbReference type="Pfam" id="PF21670">
    <property type="entry name" value="HOOK_N_NuMA"/>
    <property type="match status" value="1"/>
</dbReference>
<sequence length="131" mass="13963">MTNLGVKALLSWVNSIKLSDSEIRIGDLQDGAILVKLISVLKKKPNPSLSNSSEDWVDFVAEFLEDSAETPRRPSPQTSPAPPGGAQGVPRPAERHSPSSVSWAVPWASSHWDVPGTPPEEGVQEASGIDA</sequence>
<name>A0ABU7AWH7_9TELE</name>
<evidence type="ECO:0000256" key="1">
    <source>
        <dbReference type="SAM" id="MobiDB-lite"/>
    </source>
</evidence>
<feature type="region of interest" description="Disordered" evidence="1">
    <location>
        <begin position="66"/>
        <end position="131"/>
    </location>
</feature>
<feature type="domain" description="Nuclear mitotic apparatus protein 1 N-terminal hook" evidence="2">
    <location>
        <begin position="4"/>
        <end position="70"/>
    </location>
</feature>
<comment type="caution">
    <text evidence="3">The sequence shown here is derived from an EMBL/GenBank/DDBJ whole genome shotgun (WGS) entry which is preliminary data.</text>
</comment>
<accession>A0ABU7AWH7</accession>
<dbReference type="EMBL" id="JAHUTI010031228">
    <property type="protein sequence ID" value="MED6242562.1"/>
    <property type="molecule type" value="Genomic_DNA"/>
</dbReference>
<proteinExistence type="predicted"/>
<keyword evidence="4" id="KW-1185">Reference proteome</keyword>
<evidence type="ECO:0000313" key="3">
    <source>
        <dbReference type="EMBL" id="MED6242562.1"/>
    </source>
</evidence>
<dbReference type="Proteomes" id="UP001345963">
    <property type="component" value="Unassembled WGS sequence"/>
</dbReference>
<evidence type="ECO:0000313" key="4">
    <source>
        <dbReference type="Proteomes" id="UP001345963"/>
    </source>
</evidence>
<organism evidence="3 4">
    <name type="scientific">Ataeniobius toweri</name>
    <dbReference type="NCBI Taxonomy" id="208326"/>
    <lineage>
        <taxon>Eukaryota</taxon>
        <taxon>Metazoa</taxon>
        <taxon>Chordata</taxon>
        <taxon>Craniata</taxon>
        <taxon>Vertebrata</taxon>
        <taxon>Euteleostomi</taxon>
        <taxon>Actinopterygii</taxon>
        <taxon>Neopterygii</taxon>
        <taxon>Teleostei</taxon>
        <taxon>Neoteleostei</taxon>
        <taxon>Acanthomorphata</taxon>
        <taxon>Ovalentaria</taxon>
        <taxon>Atherinomorphae</taxon>
        <taxon>Cyprinodontiformes</taxon>
        <taxon>Goodeidae</taxon>
        <taxon>Ataeniobius</taxon>
    </lineage>
</organism>
<feature type="compositionally biased region" description="Low complexity" evidence="1">
    <location>
        <begin position="98"/>
        <end position="111"/>
    </location>
</feature>
<protein>
    <recommendedName>
        <fullName evidence="2">Nuclear mitotic apparatus protein 1 N-terminal hook domain-containing protein</fullName>
    </recommendedName>
</protein>
<dbReference type="InterPro" id="IPR048724">
    <property type="entry name" value="NuMA_N_HOOK"/>
</dbReference>
<feature type="compositionally biased region" description="Pro residues" evidence="1">
    <location>
        <begin position="73"/>
        <end position="83"/>
    </location>
</feature>
<evidence type="ECO:0000259" key="2">
    <source>
        <dbReference type="Pfam" id="PF21670"/>
    </source>
</evidence>
<gene>
    <name evidence="3" type="ORF">ATANTOWER_006431</name>
</gene>